<name>A0A1K1LGW1_9BACT</name>
<dbReference type="AlphaFoldDB" id="A0A1K1LGW1"/>
<feature type="transmembrane region" description="Helical" evidence="1">
    <location>
        <begin position="382"/>
        <end position="403"/>
    </location>
</feature>
<dbReference type="EMBL" id="LT630450">
    <property type="protein sequence ID" value="SFV73949.1"/>
    <property type="molecule type" value="Genomic_DNA"/>
</dbReference>
<organism evidence="2 3">
    <name type="scientific">Desulfovibrio piger</name>
    <dbReference type="NCBI Taxonomy" id="901"/>
    <lineage>
        <taxon>Bacteria</taxon>
        <taxon>Pseudomonadati</taxon>
        <taxon>Thermodesulfobacteriota</taxon>
        <taxon>Desulfovibrionia</taxon>
        <taxon>Desulfovibrionales</taxon>
        <taxon>Desulfovibrionaceae</taxon>
        <taxon>Desulfovibrio</taxon>
    </lineage>
</organism>
<feature type="transmembrane region" description="Helical" evidence="1">
    <location>
        <begin position="218"/>
        <end position="237"/>
    </location>
</feature>
<keyword evidence="1" id="KW-1133">Transmembrane helix</keyword>
<gene>
    <name evidence="2" type="ORF">DESPIGER_2127</name>
</gene>
<dbReference type="Proteomes" id="UP000186323">
    <property type="component" value="Chromosome I"/>
</dbReference>
<sequence length="441" mass="48314">MLFILSGQWRGRMREHRLLLGGILGMAALAVLATARGLQSVPGDVAPDVWTGFLLWTAIPLAFWLWWAVMFSCLPRERGKQLFHAAVLLLALSNLAHIVLEILANHGAAGIKDFLVSINPWFRFECIDHGWWPPVYFTDRIRGLFAEPPHMAVGLIPVLGVALALSGAKRLWLLAVACWGLIMWQGKIASGLFAFAVTCVAAALPCYLAVLRRHRIPVLLLTAVLLAGGGWGLHAGWPGIQARFQPAFQEAESLVRFVKDSHAGKPATCPELQGGLEVSSLAIRYTCARLDMEAGLSRPLGMGCMMQGWYWQPLEQCRLERGSELTGFVEGARSSKLHKYPPMNQYTTLLAETGLPGLALFLGLCAMLLWRSVAFAARHRDWYVYGMACTFLGALAALSAITLKNATAFTFFAGYLYAISGERHEAASVTGDAQVPRQVRG</sequence>
<feature type="transmembrane region" description="Helical" evidence="1">
    <location>
        <begin position="349"/>
        <end position="370"/>
    </location>
</feature>
<keyword evidence="3" id="KW-1185">Reference proteome</keyword>
<keyword evidence="1" id="KW-0812">Transmembrane</keyword>
<feature type="transmembrane region" description="Helical" evidence="1">
    <location>
        <begin position="192"/>
        <end position="211"/>
    </location>
</feature>
<accession>A0A1K1LGW1</accession>
<feature type="transmembrane region" description="Helical" evidence="1">
    <location>
        <begin position="86"/>
        <end position="104"/>
    </location>
</feature>
<evidence type="ECO:0000313" key="2">
    <source>
        <dbReference type="EMBL" id="SFV73949.1"/>
    </source>
</evidence>
<keyword evidence="1" id="KW-0472">Membrane</keyword>
<feature type="transmembrane region" description="Helical" evidence="1">
    <location>
        <begin position="171"/>
        <end position="186"/>
    </location>
</feature>
<evidence type="ECO:0000313" key="3">
    <source>
        <dbReference type="Proteomes" id="UP000186323"/>
    </source>
</evidence>
<evidence type="ECO:0000256" key="1">
    <source>
        <dbReference type="SAM" id="Phobius"/>
    </source>
</evidence>
<protein>
    <recommendedName>
        <fullName evidence="4">O-antigen polymerase</fullName>
    </recommendedName>
</protein>
<proteinExistence type="predicted"/>
<evidence type="ECO:0008006" key="4">
    <source>
        <dbReference type="Google" id="ProtNLM"/>
    </source>
</evidence>
<reference evidence="3" key="1">
    <citation type="submission" date="2016-10" db="EMBL/GenBank/DDBJ databases">
        <authorList>
            <person name="Wegmann U."/>
        </authorList>
    </citation>
    <scope>NUCLEOTIDE SEQUENCE [LARGE SCALE GENOMIC DNA]</scope>
</reference>
<dbReference type="KEGG" id="dpg:DESPIGER_2127"/>
<feature type="transmembrane region" description="Helical" evidence="1">
    <location>
        <begin position="149"/>
        <end position="166"/>
    </location>
</feature>
<feature type="transmembrane region" description="Helical" evidence="1">
    <location>
        <begin position="53"/>
        <end position="74"/>
    </location>
</feature>